<keyword evidence="1" id="KW-0812">Transmembrane</keyword>
<protein>
    <recommendedName>
        <fullName evidence="4">Lipoprotein</fullName>
    </recommendedName>
</protein>
<comment type="caution">
    <text evidence="2">The sequence shown here is derived from an EMBL/GenBank/DDBJ whole genome shotgun (WGS) entry which is preliminary data.</text>
</comment>
<dbReference type="AlphaFoldDB" id="A0A1Q8ELE1"/>
<dbReference type="EMBL" id="MSCT01000019">
    <property type="protein sequence ID" value="OLF52616.1"/>
    <property type="molecule type" value="Genomic_DNA"/>
</dbReference>
<reference evidence="2 3" key="1">
    <citation type="submission" date="2016-12" db="EMBL/GenBank/DDBJ databases">
        <authorList>
            <person name="Song W.-J."/>
            <person name="Kurnit D.M."/>
        </authorList>
    </citation>
    <scope>NUCLEOTIDE SEQUENCE [LARGE SCALE GENOMIC DNA]</scope>
    <source>
        <strain evidence="2 3">PCL1601</strain>
    </source>
</reference>
<evidence type="ECO:0000256" key="1">
    <source>
        <dbReference type="SAM" id="Phobius"/>
    </source>
</evidence>
<feature type="transmembrane region" description="Helical" evidence="1">
    <location>
        <begin position="32"/>
        <end position="49"/>
    </location>
</feature>
<dbReference type="Proteomes" id="UP000185578">
    <property type="component" value="Unassembled WGS sequence"/>
</dbReference>
<keyword evidence="1" id="KW-1133">Transmembrane helix</keyword>
<accession>A0A1Q8ELE1</accession>
<dbReference type="RefSeq" id="WP_075121170.1">
    <property type="nucleotide sequence ID" value="NZ_MSCT01000019.1"/>
</dbReference>
<dbReference type="PROSITE" id="PS51257">
    <property type="entry name" value="PROKAR_LIPOPROTEIN"/>
    <property type="match status" value="1"/>
</dbReference>
<evidence type="ECO:0000313" key="2">
    <source>
        <dbReference type="EMBL" id="OLF52616.1"/>
    </source>
</evidence>
<evidence type="ECO:0000313" key="3">
    <source>
        <dbReference type="Proteomes" id="UP000185578"/>
    </source>
</evidence>
<evidence type="ECO:0008006" key="4">
    <source>
        <dbReference type="Google" id="ProtNLM"/>
    </source>
</evidence>
<name>A0A1Q8ELE1_9PSED</name>
<dbReference type="OrthoDB" id="7031296at2"/>
<dbReference type="InterPro" id="IPR049711">
    <property type="entry name" value="PA3371-like"/>
</dbReference>
<keyword evidence="1" id="KW-0472">Membrane</keyword>
<dbReference type="NCBIfam" id="NF041882">
    <property type="entry name" value="PA3371_fam"/>
    <property type="match status" value="1"/>
</dbReference>
<gene>
    <name evidence="2" type="ORF">BTN82_21865</name>
</gene>
<proteinExistence type="predicted"/>
<sequence length="59" mass="6117">MSRLAKGLLILAVLSALLGCFTTEAALGDAPLIACGVFSGLFLLALAVGRKIKFDPVLR</sequence>
<organism evidence="2 3">
    <name type="scientific">Pseudomonas chlororaphis</name>
    <dbReference type="NCBI Taxonomy" id="587753"/>
    <lineage>
        <taxon>Bacteria</taxon>
        <taxon>Pseudomonadati</taxon>
        <taxon>Pseudomonadota</taxon>
        <taxon>Gammaproteobacteria</taxon>
        <taxon>Pseudomonadales</taxon>
        <taxon>Pseudomonadaceae</taxon>
        <taxon>Pseudomonas</taxon>
    </lineage>
</organism>